<feature type="non-terminal residue" evidence="1">
    <location>
        <position position="1"/>
    </location>
</feature>
<dbReference type="InterPro" id="IPR003206">
    <property type="entry name" value="Diol/glycerol_deHydtase_lsu"/>
</dbReference>
<dbReference type="InterPro" id="IPR016176">
    <property type="entry name" value="Cbl-dep_enz_cat"/>
</dbReference>
<dbReference type="InterPro" id="IPR036999">
    <property type="entry name" value="Diol/glycerol_deHase_lsu_sf"/>
</dbReference>
<dbReference type="Gene3D" id="3.40.50.10150">
    <property type="entry name" value="B12-dependent dehydatase associated subunit"/>
    <property type="match status" value="1"/>
</dbReference>
<proteinExistence type="predicted"/>
<dbReference type="SUPFAM" id="SSF47148">
    <property type="entry name" value="Diol dehydratase, gamma subunit"/>
    <property type="match status" value="1"/>
</dbReference>
<dbReference type="InterPro" id="IPR036091">
    <property type="entry name" value="Prodiol/glycerol_DeHase__sf_su"/>
</dbReference>
<dbReference type="InterPro" id="IPR010254">
    <property type="entry name" value="B12-dep_deHydtase_bsu"/>
</dbReference>
<organism evidence="1">
    <name type="scientific">Cyprideis torosa</name>
    <dbReference type="NCBI Taxonomy" id="163714"/>
    <lineage>
        <taxon>Eukaryota</taxon>
        <taxon>Metazoa</taxon>
        <taxon>Ecdysozoa</taxon>
        <taxon>Arthropoda</taxon>
        <taxon>Crustacea</taxon>
        <taxon>Oligostraca</taxon>
        <taxon>Ostracoda</taxon>
        <taxon>Podocopa</taxon>
        <taxon>Podocopida</taxon>
        <taxon>Cytherocopina</taxon>
        <taxon>Cytheroidea</taxon>
        <taxon>Cytherideidae</taxon>
        <taxon>Cyprideis</taxon>
    </lineage>
</organism>
<dbReference type="Pfam" id="PF02286">
    <property type="entry name" value="Dehydratase_LU"/>
    <property type="match status" value="1"/>
</dbReference>
<gene>
    <name evidence="1" type="ORF">CTOB1V02_LOCUS13522</name>
</gene>
<dbReference type="SUPFAM" id="SSF53067">
    <property type="entry name" value="Actin-like ATPase domain"/>
    <property type="match status" value="1"/>
</dbReference>
<dbReference type="SUPFAM" id="SSF82317">
    <property type="entry name" value="Swiveling domain of dehydratase reactivase alpha subunit"/>
    <property type="match status" value="1"/>
</dbReference>
<dbReference type="Pfam" id="PF02288">
    <property type="entry name" value="Dehydratase_MU"/>
    <property type="match status" value="1"/>
</dbReference>
<dbReference type="Pfam" id="PF18427">
    <property type="entry name" value="DDR_swiveling"/>
    <property type="match status" value="1"/>
</dbReference>
<dbReference type="AlphaFoldDB" id="A0A7R8WV17"/>
<reference evidence="1" key="1">
    <citation type="submission" date="2020-11" db="EMBL/GenBank/DDBJ databases">
        <authorList>
            <person name="Tran Van P."/>
        </authorList>
    </citation>
    <scope>NUCLEOTIDE SEQUENCE</scope>
</reference>
<protein>
    <submittedName>
        <fullName evidence="1">Uncharacterized protein</fullName>
    </submittedName>
</protein>
<dbReference type="InterPro" id="IPR028975">
    <property type="entry name" value="DDRA_swiveling_dom_sf"/>
</dbReference>
<dbReference type="InterPro" id="IPR040916">
    <property type="entry name" value="DDR_swiveling"/>
</dbReference>
<dbReference type="Pfam" id="PF02287">
    <property type="entry name" value="Dehydratase_SU"/>
    <property type="match status" value="1"/>
</dbReference>
<dbReference type="NCBIfam" id="NF011972">
    <property type="entry name" value="PRK15443.1-3"/>
    <property type="match status" value="1"/>
</dbReference>
<dbReference type="GO" id="GO:0031419">
    <property type="term" value="F:cobalamin binding"/>
    <property type="evidence" value="ECO:0007669"/>
    <property type="project" value="InterPro"/>
</dbReference>
<dbReference type="InterPro" id="IPR003207">
    <property type="entry name" value="Ppandiol/glycerol_DeHydtase_su"/>
</dbReference>
<name>A0A7R8WV17_9CRUS</name>
<dbReference type="SUPFAM" id="SSF51703">
    <property type="entry name" value="Cobalamin (vitamin B12)-dependent enzymes"/>
    <property type="match status" value="1"/>
</dbReference>
<dbReference type="SUPFAM" id="SSF52968">
    <property type="entry name" value="B12-dependent dehydatase associated subunit"/>
    <property type="match status" value="1"/>
</dbReference>
<dbReference type="EMBL" id="OB674297">
    <property type="protein sequence ID" value="CAD7235707.1"/>
    <property type="molecule type" value="Genomic_DNA"/>
</dbReference>
<sequence length="673" mass="72803">MGYANKRSMLYLEIKCIMITKGAGVQGLQNGSISCIGVPGAVPGGIRAVLAENVATVLMDLEVASGNDQTFTHSPIRNTARMLMQFLPGTDYVFSGYSGVPNYDNMFAGSTHDSDDFDDMLVLQRDLQCDMALRPVTEKEIVAVRNKAARAMQAVFEQIGFPAITDEEVEAATYAHGSKDMPDRNQPEDLRAIEEFLKTGKTGLDIVKALHDKGFVDIAESVLGMLKQKVSGDYLHTSAIVDKNFKVISAVNNLNDYQGPGTGYRLEGTDPREVVVGVPPGFGVTPTKTIIDIPHSQVLEEVAAGIEEEGLRVRFVRNYQTADVAFIGHSAAQLSGSGVGIGILSRGTAVIHQKDLAPLENLELFPQAPLVEVATFRALGKNAAKYAKGENPAPVEVKNDPMARPKFQGNRIDVNSYPLGEKRRDLVKSATGLGLDDITLDKVVAGKIQFEDIKIRPETLDLQMQVALSAKRPRLADNMRRAGEMTRIPDQRILEMYTFLRPYRATKEELLSMADELQNQYKATACADFVRVDIGNNSTEVAVARVVGKEVEFLASSLVRTIGLKGTLRNAMCVIDAVDRAVVTAGILRKDLDLILLNKATPVIGDVAMETITETIITESAMIGHNPSTPGGIGLGVGSTLDVRDLERAGESGKVIAVIDAGVDFNQAAEMIN</sequence>
<dbReference type="InterPro" id="IPR043129">
    <property type="entry name" value="ATPase_NBD"/>
</dbReference>
<dbReference type="Gene3D" id="3.20.20.350">
    <property type="entry name" value="Diol/glycerol dehydratase, large subunit"/>
    <property type="match status" value="1"/>
</dbReference>
<dbReference type="InterPro" id="IPR003208">
    <property type="entry name" value="Dehydtase/Dehydtase_re"/>
</dbReference>
<dbReference type="Gene3D" id="3.30.420.40">
    <property type="match status" value="1"/>
</dbReference>
<dbReference type="GO" id="GO:0016836">
    <property type="term" value="F:hydro-lyase activity"/>
    <property type="evidence" value="ECO:0007669"/>
    <property type="project" value="InterPro"/>
</dbReference>
<evidence type="ECO:0000313" key="1">
    <source>
        <dbReference type="EMBL" id="CAD7235707.1"/>
    </source>
</evidence>
<accession>A0A7R8WV17</accession>
<dbReference type="PROSITE" id="PS51257">
    <property type="entry name" value="PROKAR_LIPOPROTEIN"/>
    <property type="match status" value="1"/>
</dbReference>
<dbReference type="Gene3D" id="1.10.1510.20">
    <property type="entry name" value="Propanediol/glycerol dehydratase, small subunit"/>
    <property type="match status" value="1"/>
</dbReference>